<keyword evidence="12" id="KW-0472">Membrane</keyword>
<evidence type="ECO:0000256" key="9">
    <source>
        <dbReference type="ARBA" id="ARBA00022840"/>
    </source>
</evidence>
<dbReference type="Pfam" id="PF00664">
    <property type="entry name" value="ABC_membrane"/>
    <property type="match status" value="1"/>
</dbReference>
<sequence length="722" mass="80620">MAKFKFIAQQDQSDCGVACLAMVLAHYGSQVPLHRLRRESGTDKQGTSAYGLKIALEGYGFDCLAVEADNTVWQDPDMSFPAIAHVIKEGDQLHYLVVYGLEGDQLLIADPAEAKIQMSLADFASIWTGVLLIPTPGENYQIQVHKSKGLSQFFSLIMDNKILLAKIILASIVVIAISIGSSFYFQVLIDQLIPRNNYHWLNVFSLGLLAAYLAMVIFKYIRSKLLVILGQEMSQTIMLDYFNHVLDLPLDFFTNRQAGDIISRFLDANKIVNALGSASITLVLDVGMAVIVGLTLAWQNGFLFLLTLLSLPFYFLAIYRFVKPLDQANREEMSSQSQLNAKIIEYLQGIESLKTNNYTTAAKQAVRFQFLVTMRDALITAVLEIKQESIKELVGLLTTSLTLWYGAYLVMQGQLTLGQLITYNALVVYFTGPLQNIFKLQASLQEAGVANQRLNEVLEIDSEYASNQYGIYTNNLKKEISICQLSFAYNINQITLEDINLTIPYGQKVALVGPSGSGKSSLAKLLVALHRPQTGQICFEDLAINDLKIQSLRERIYYLPQDNFIIKGSLYNNLVLDQEDQISFGRIEYVMNQLDLRDFALSHSLGLDQPLEEGGQNLSGGQKQRIVLARALLRDADIYILDEATSAMDPILEKQVVSYLLSLDKTIIFIAHHLPLVAQFDRVILLDQGRIVGDGDQQTLLQQSELYQAMYGQDQTGGDSDE</sequence>
<evidence type="ECO:0000256" key="3">
    <source>
        <dbReference type="ARBA" id="ARBA00022475"/>
    </source>
</evidence>
<dbReference type="GO" id="GO:0016887">
    <property type="term" value="F:ATP hydrolysis activity"/>
    <property type="evidence" value="ECO:0007669"/>
    <property type="project" value="InterPro"/>
</dbReference>
<dbReference type="Gene3D" id="3.90.70.10">
    <property type="entry name" value="Cysteine proteinases"/>
    <property type="match status" value="1"/>
</dbReference>
<dbReference type="EMBL" id="CP014163">
    <property type="protein sequence ID" value="AMB99277.1"/>
    <property type="molecule type" value="Genomic_DNA"/>
</dbReference>
<dbReference type="InterPro" id="IPR003439">
    <property type="entry name" value="ABC_transporter-like_ATP-bd"/>
</dbReference>
<dbReference type="PROSITE" id="PS00211">
    <property type="entry name" value="ABC_TRANSPORTER_1"/>
    <property type="match status" value="1"/>
</dbReference>
<dbReference type="InterPro" id="IPR027417">
    <property type="entry name" value="P-loop_NTPase"/>
</dbReference>
<dbReference type="InterPro" id="IPR005074">
    <property type="entry name" value="Peptidase_C39"/>
</dbReference>
<evidence type="ECO:0000313" key="14">
    <source>
        <dbReference type="Proteomes" id="UP000062260"/>
    </source>
</evidence>
<organism evidence="13 14">
    <name type="scientific">Aerococcus urinaehominis</name>
    <dbReference type="NCBI Taxonomy" id="128944"/>
    <lineage>
        <taxon>Bacteria</taxon>
        <taxon>Bacillati</taxon>
        <taxon>Bacillota</taxon>
        <taxon>Bacilli</taxon>
        <taxon>Lactobacillales</taxon>
        <taxon>Aerococcaceae</taxon>
        <taxon>Aerococcus</taxon>
    </lineage>
</organism>
<dbReference type="InterPro" id="IPR011527">
    <property type="entry name" value="ABC1_TM_dom"/>
</dbReference>
<dbReference type="InterPro" id="IPR005897">
    <property type="entry name" value="Pept_C39_ABC_bacteriocin"/>
</dbReference>
<dbReference type="PROSITE" id="PS50929">
    <property type="entry name" value="ABC_TM1F"/>
    <property type="match status" value="1"/>
</dbReference>
<keyword evidence="14" id="KW-1185">Reference proteome</keyword>
<keyword evidence="9" id="KW-0067">ATP-binding</keyword>
<keyword evidence="10" id="KW-1278">Translocase</keyword>
<dbReference type="SUPFAM" id="SSF52540">
    <property type="entry name" value="P-loop containing nucleoside triphosphate hydrolases"/>
    <property type="match status" value="1"/>
</dbReference>
<accession>A0A0X8FMB4</accession>
<keyword evidence="5" id="KW-0812">Transmembrane</keyword>
<dbReference type="SMART" id="SM00382">
    <property type="entry name" value="AAA"/>
    <property type="match status" value="1"/>
</dbReference>
<keyword evidence="2" id="KW-0813">Transport</keyword>
<dbReference type="STRING" id="128944.AWM75_04345"/>
<reference evidence="13 14" key="1">
    <citation type="journal article" date="2016" name="Genome Announc.">
        <title>Complete Genome Sequences of Aerococcus christensenii CCUG 28831T, Aerococcus sanguinicola CCUG 43001T, Aerococcus urinae CCUG 36881T, Aerococcus urinaeequi CCUG 28094T, Aerococcus urinaehominis CCUG 42038 BT, and Aerococcus viridans CCUG 4311T.</title>
        <authorList>
            <person name="Carkaci D."/>
            <person name="Dargis R."/>
            <person name="Nielsen X.C."/>
            <person name="Skovgaard O."/>
            <person name="Fuursted K."/>
            <person name="Christensen J.J."/>
        </authorList>
    </citation>
    <scope>NUCLEOTIDE SEQUENCE [LARGE SCALE GENOMIC DNA]</scope>
    <source>
        <strain evidence="13 14">CCUG42038B</strain>
    </source>
</reference>
<protein>
    <submittedName>
        <fullName evidence="13">Uncharacterized protein</fullName>
    </submittedName>
</protein>
<evidence type="ECO:0000256" key="11">
    <source>
        <dbReference type="ARBA" id="ARBA00022989"/>
    </source>
</evidence>
<evidence type="ECO:0000256" key="6">
    <source>
        <dbReference type="ARBA" id="ARBA00022741"/>
    </source>
</evidence>
<proteinExistence type="predicted"/>
<dbReference type="PANTHER" id="PTHR43394">
    <property type="entry name" value="ATP-DEPENDENT PERMEASE MDL1, MITOCHONDRIAL"/>
    <property type="match status" value="1"/>
</dbReference>
<dbReference type="GO" id="GO:0015421">
    <property type="term" value="F:ABC-type oligopeptide transporter activity"/>
    <property type="evidence" value="ECO:0007669"/>
    <property type="project" value="TreeGrafter"/>
</dbReference>
<dbReference type="GO" id="GO:0008234">
    <property type="term" value="F:cysteine-type peptidase activity"/>
    <property type="evidence" value="ECO:0007669"/>
    <property type="project" value="UniProtKB-KW"/>
</dbReference>
<dbReference type="InterPro" id="IPR017871">
    <property type="entry name" value="ABC_transporter-like_CS"/>
</dbReference>
<keyword evidence="7" id="KW-0378">Hydrolase</keyword>
<reference evidence="14" key="2">
    <citation type="submission" date="2016-01" db="EMBL/GenBank/DDBJ databases">
        <title>Six Aerococcus type strain genome sequencing and assembly using PacBio and Illumina Hiseq.</title>
        <authorList>
            <person name="Carkaci D."/>
            <person name="Dargis R."/>
            <person name="Nielsen X.C."/>
            <person name="Skovgaard O."/>
            <person name="Fuursted K."/>
            <person name="Christensen J.J."/>
        </authorList>
    </citation>
    <scope>NUCLEOTIDE SEQUENCE [LARGE SCALE GENOMIC DNA]</scope>
    <source>
        <strain evidence="14">CCUG42038B</strain>
    </source>
</reference>
<evidence type="ECO:0000256" key="10">
    <source>
        <dbReference type="ARBA" id="ARBA00022967"/>
    </source>
</evidence>
<dbReference type="CDD" id="cd03228">
    <property type="entry name" value="ABCC_MRP_Like"/>
    <property type="match status" value="1"/>
</dbReference>
<dbReference type="Pfam" id="PF03412">
    <property type="entry name" value="Peptidase_C39"/>
    <property type="match status" value="1"/>
</dbReference>
<evidence type="ECO:0000256" key="5">
    <source>
        <dbReference type="ARBA" id="ARBA00022692"/>
    </source>
</evidence>
<dbReference type="AlphaFoldDB" id="A0A0X8FMB4"/>
<dbReference type="OrthoDB" id="9762778at2"/>
<dbReference type="Gene3D" id="1.20.1560.10">
    <property type="entry name" value="ABC transporter type 1, transmembrane domain"/>
    <property type="match status" value="1"/>
</dbReference>
<dbReference type="Pfam" id="PF00005">
    <property type="entry name" value="ABC_tran"/>
    <property type="match status" value="1"/>
</dbReference>
<dbReference type="RefSeq" id="WP_067978706.1">
    <property type="nucleotide sequence ID" value="NZ_CP014163.1"/>
</dbReference>
<dbReference type="NCBIfam" id="TIGR01193">
    <property type="entry name" value="bacteriocin_ABC"/>
    <property type="match status" value="1"/>
</dbReference>
<keyword evidence="3" id="KW-1003">Cell membrane</keyword>
<dbReference type="PROSITE" id="PS50990">
    <property type="entry name" value="PEPTIDASE_C39"/>
    <property type="match status" value="1"/>
</dbReference>
<evidence type="ECO:0000256" key="7">
    <source>
        <dbReference type="ARBA" id="ARBA00022801"/>
    </source>
</evidence>
<dbReference type="CDD" id="cd02418">
    <property type="entry name" value="Peptidase_C39B"/>
    <property type="match status" value="1"/>
</dbReference>
<keyword evidence="8" id="KW-0788">Thiol protease</keyword>
<evidence type="ECO:0000256" key="4">
    <source>
        <dbReference type="ARBA" id="ARBA00022670"/>
    </source>
</evidence>
<evidence type="ECO:0000256" key="1">
    <source>
        <dbReference type="ARBA" id="ARBA00004651"/>
    </source>
</evidence>
<dbReference type="PROSITE" id="PS50893">
    <property type="entry name" value="ABC_TRANSPORTER_2"/>
    <property type="match status" value="1"/>
</dbReference>
<evidence type="ECO:0000313" key="13">
    <source>
        <dbReference type="EMBL" id="AMB99277.1"/>
    </source>
</evidence>
<evidence type="ECO:0000256" key="8">
    <source>
        <dbReference type="ARBA" id="ARBA00022807"/>
    </source>
</evidence>
<keyword evidence="6" id="KW-0547">Nucleotide-binding</keyword>
<evidence type="ECO:0000256" key="12">
    <source>
        <dbReference type="ARBA" id="ARBA00023136"/>
    </source>
</evidence>
<keyword evidence="11" id="KW-1133">Transmembrane helix</keyword>
<comment type="subcellular location">
    <subcellularLocation>
        <location evidence="1">Cell membrane</location>
        <topology evidence="1">Multi-pass membrane protein</topology>
    </subcellularLocation>
</comment>
<dbReference type="PANTHER" id="PTHR43394:SF1">
    <property type="entry name" value="ATP-BINDING CASSETTE SUB-FAMILY B MEMBER 10, MITOCHONDRIAL"/>
    <property type="match status" value="1"/>
</dbReference>
<gene>
    <name evidence="13" type="ORF">AWM75_04345</name>
</gene>
<keyword evidence="4" id="KW-0645">Protease</keyword>
<dbReference type="InterPro" id="IPR036640">
    <property type="entry name" value="ABC1_TM_sf"/>
</dbReference>
<evidence type="ECO:0000256" key="2">
    <source>
        <dbReference type="ARBA" id="ARBA00022448"/>
    </source>
</evidence>
<name>A0A0X8FMB4_9LACT</name>
<dbReference type="Proteomes" id="UP000062260">
    <property type="component" value="Chromosome"/>
</dbReference>
<dbReference type="GO" id="GO:0006508">
    <property type="term" value="P:proteolysis"/>
    <property type="evidence" value="ECO:0007669"/>
    <property type="project" value="UniProtKB-KW"/>
</dbReference>
<dbReference type="GO" id="GO:0005886">
    <property type="term" value="C:plasma membrane"/>
    <property type="evidence" value="ECO:0007669"/>
    <property type="project" value="UniProtKB-SubCell"/>
</dbReference>
<dbReference type="GO" id="GO:0043214">
    <property type="term" value="F:ABC-type bacteriocin transporter activity"/>
    <property type="evidence" value="ECO:0007669"/>
    <property type="project" value="InterPro"/>
</dbReference>
<dbReference type="GO" id="GO:0005524">
    <property type="term" value="F:ATP binding"/>
    <property type="evidence" value="ECO:0007669"/>
    <property type="project" value="UniProtKB-KW"/>
</dbReference>
<dbReference type="CDD" id="cd18570">
    <property type="entry name" value="ABC_6TM_PCAT1_LagD_like"/>
    <property type="match status" value="1"/>
</dbReference>
<dbReference type="SUPFAM" id="SSF90123">
    <property type="entry name" value="ABC transporter transmembrane region"/>
    <property type="match status" value="1"/>
</dbReference>
<dbReference type="Gene3D" id="3.40.50.300">
    <property type="entry name" value="P-loop containing nucleotide triphosphate hydrolases"/>
    <property type="match status" value="1"/>
</dbReference>
<dbReference type="KEGG" id="auh:AWM75_04345"/>
<dbReference type="InterPro" id="IPR003593">
    <property type="entry name" value="AAA+_ATPase"/>
</dbReference>
<dbReference type="InterPro" id="IPR039421">
    <property type="entry name" value="Type_1_exporter"/>
</dbReference>